<name>A0ABW4JPP9_9BACL</name>
<dbReference type="SUPFAM" id="SSF53474">
    <property type="entry name" value="alpha/beta-Hydrolases"/>
    <property type="match status" value="1"/>
</dbReference>
<dbReference type="InterPro" id="IPR029058">
    <property type="entry name" value="AB_hydrolase_fold"/>
</dbReference>
<organism evidence="3 4">
    <name type="scientific">Alicyclobacillus fodiniaquatilis</name>
    <dbReference type="NCBI Taxonomy" id="1661150"/>
    <lineage>
        <taxon>Bacteria</taxon>
        <taxon>Bacillati</taxon>
        <taxon>Bacillota</taxon>
        <taxon>Bacilli</taxon>
        <taxon>Bacillales</taxon>
        <taxon>Alicyclobacillaceae</taxon>
        <taxon>Alicyclobacillus</taxon>
    </lineage>
</organism>
<evidence type="ECO:0000313" key="3">
    <source>
        <dbReference type="EMBL" id="MFD1677971.1"/>
    </source>
</evidence>
<sequence length="558" mass="62161">MARFAEVEFQEHVPCAMRDGIILQADIYRPQTDVTLPVLLMRQPYGKSIASTVTYAHPSWYARQGFIVVIQDVRGRGGSEGIFDPFVQELTDGYDAVEWAAKLPGSNGRVGMYGFSYQGYTQWAAAAARPPHLTAIAPAMSAADLYRGWFYPTGRFSLGGTLPWAAQLARDEARRKDLPAVEAQMSAIMKNPRAFIDHLPQNDISVLKTLAPYYQEWVEHCEDDDYWAKRNLLPILLEQCVPTYHIAGWFDPYLQGTLQTYARLEEQAAAHRHRLLVGPWGHIPWGRYVAEQDYGVAAAGRVDTEMVKWFNHWLRDADELEAASPVRYFVLGRNQWAEADTWSTAVHQGVSTWYLQSHAAPANGALGGGRLCLEPVETEDVATDVFVYDARLPMECDSFLPVSRQRLQDRYEILVYTSEKCQDILYIAGAPSLSAWVDAVNAPTDLVAILSVVGRDGRATFLSIGRCQIDAKQDETTWREVLIEMRPVCIEIAKGESIRLELTGSAYPLMSRHPNGMDETGIPFVGAEKLNIATVAVACGAKCPSKLVLPLGRWGASV</sequence>
<evidence type="ECO:0000313" key="4">
    <source>
        <dbReference type="Proteomes" id="UP001597079"/>
    </source>
</evidence>
<dbReference type="SUPFAM" id="SSF49785">
    <property type="entry name" value="Galactose-binding domain-like"/>
    <property type="match status" value="1"/>
</dbReference>
<dbReference type="NCBIfam" id="TIGR00976">
    <property type="entry name" value="CocE_NonD"/>
    <property type="match status" value="1"/>
</dbReference>
<feature type="domain" description="Xaa-Pro dipeptidyl-peptidase C-terminal" evidence="2">
    <location>
        <begin position="307"/>
        <end position="548"/>
    </location>
</feature>
<dbReference type="Gene3D" id="2.60.120.260">
    <property type="entry name" value="Galactose-binding domain-like"/>
    <property type="match status" value="1"/>
</dbReference>
<dbReference type="InterPro" id="IPR050585">
    <property type="entry name" value="Xaa-Pro_dipeptidyl-ppase/CocE"/>
</dbReference>
<dbReference type="Gene3D" id="3.40.50.1820">
    <property type="entry name" value="alpha/beta hydrolase"/>
    <property type="match status" value="1"/>
</dbReference>
<dbReference type="EMBL" id="JBHUCX010000099">
    <property type="protein sequence ID" value="MFD1677971.1"/>
    <property type="molecule type" value="Genomic_DNA"/>
</dbReference>
<dbReference type="InterPro" id="IPR000383">
    <property type="entry name" value="Xaa-Pro-like_dom"/>
</dbReference>
<dbReference type="Pfam" id="PF02129">
    <property type="entry name" value="Peptidase_S15"/>
    <property type="match status" value="1"/>
</dbReference>
<keyword evidence="1 3" id="KW-0378">Hydrolase</keyword>
<dbReference type="Pfam" id="PF08530">
    <property type="entry name" value="PepX_C"/>
    <property type="match status" value="1"/>
</dbReference>
<reference evidence="4" key="1">
    <citation type="journal article" date="2019" name="Int. J. Syst. Evol. Microbiol.">
        <title>The Global Catalogue of Microorganisms (GCM) 10K type strain sequencing project: providing services to taxonomists for standard genome sequencing and annotation.</title>
        <authorList>
            <consortium name="The Broad Institute Genomics Platform"/>
            <consortium name="The Broad Institute Genome Sequencing Center for Infectious Disease"/>
            <person name="Wu L."/>
            <person name="Ma J."/>
        </authorList>
    </citation>
    <scope>NUCLEOTIDE SEQUENCE [LARGE SCALE GENOMIC DNA]</scope>
    <source>
        <strain evidence="4">CGMCC 1.12286</strain>
    </source>
</reference>
<dbReference type="PANTHER" id="PTHR43056">
    <property type="entry name" value="PEPTIDASE S9 PROLYL OLIGOPEPTIDASE"/>
    <property type="match status" value="1"/>
</dbReference>
<gene>
    <name evidence="3" type="ORF">ACFSB2_25215</name>
</gene>
<dbReference type="RefSeq" id="WP_377945912.1">
    <property type="nucleotide sequence ID" value="NZ_JBHUCX010000099.1"/>
</dbReference>
<keyword evidence="4" id="KW-1185">Reference proteome</keyword>
<dbReference type="GO" id="GO:0016787">
    <property type="term" value="F:hydrolase activity"/>
    <property type="evidence" value="ECO:0007669"/>
    <property type="project" value="UniProtKB-KW"/>
</dbReference>
<dbReference type="Proteomes" id="UP001597079">
    <property type="component" value="Unassembled WGS sequence"/>
</dbReference>
<evidence type="ECO:0000256" key="1">
    <source>
        <dbReference type="ARBA" id="ARBA00022801"/>
    </source>
</evidence>
<dbReference type="PANTHER" id="PTHR43056:SF10">
    <property type="entry name" value="COCE_NOND FAMILY, PUTATIVE (AFU_ORTHOLOGUE AFUA_7G00600)-RELATED"/>
    <property type="match status" value="1"/>
</dbReference>
<dbReference type="InterPro" id="IPR013736">
    <property type="entry name" value="Xaa-Pro_dipept_C"/>
</dbReference>
<comment type="caution">
    <text evidence="3">The sequence shown here is derived from an EMBL/GenBank/DDBJ whole genome shotgun (WGS) entry which is preliminary data.</text>
</comment>
<dbReference type="InterPro" id="IPR008979">
    <property type="entry name" value="Galactose-bd-like_sf"/>
</dbReference>
<dbReference type="SMART" id="SM00939">
    <property type="entry name" value="PepX_C"/>
    <property type="match status" value="1"/>
</dbReference>
<protein>
    <submittedName>
        <fullName evidence="3">CocE/NonD family hydrolase</fullName>
    </submittedName>
</protein>
<dbReference type="Gene3D" id="1.10.3020.10">
    <property type="entry name" value="alpha-amino acid ester hydrolase ( Helical cap domain)"/>
    <property type="match status" value="1"/>
</dbReference>
<proteinExistence type="predicted"/>
<evidence type="ECO:0000259" key="2">
    <source>
        <dbReference type="SMART" id="SM00939"/>
    </source>
</evidence>
<accession>A0ABW4JPP9</accession>
<dbReference type="InterPro" id="IPR005674">
    <property type="entry name" value="CocE/Ser_esterase"/>
</dbReference>